<dbReference type="AlphaFoldDB" id="A0A4U3L4U8"/>
<proteinExistence type="predicted"/>
<dbReference type="OrthoDB" id="677258at2"/>
<accession>A0A4U3L4U8</accession>
<gene>
    <name evidence="1" type="ORF">FC093_05585</name>
</gene>
<sequence>METNAVQQEILLMKNTSFSKRQLFEKERMETARNLPYDEQLEAACWNGWLDAMLPEIIDTSDKGKSLYLWEIMQAKSFLNIELCEAPKVIDMQYSINPYAVMSTVCYE</sequence>
<evidence type="ECO:0000313" key="2">
    <source>
        <dbReference type="Proteomes" id="UP000305848"/>
    </source>
</evidence>
<organism evidence="1 2">
    <name type="scientific">Ilyomonas limi</name>
    <dbReference type="NCBI Taxonomy" id="2575867"/>
    <lineage>
        <taxon>Bacteria</taxon>
        <taxon>Pseudomonadati</taxon>
        <taxon>Bacteroidota</taxon>
        <taxon>Chitinophagia</taxon>
        <taxon>Chitinophagales</taxon>
        <taxon>Chitinophagaceae</taxon>
        <taxon>Ilyomonas</taxon>
    </lineage>
</organism>
<reference evidence="1 2" key="1">
    <citation type="submission" date="2019-05" db="EMBL/GenBank/DDBJ databases">
        <title>Panacibacter sp. strain 17mud1-8 Genome sequencing and assembly.</title>
        <authorList>
            <person name="Chhetri G."/>
        </authorList>
    </citation>
    <scope>NUCLEOTIDE SEQUENCE [LARGE SCALE GENOMIC DNA]</scope>
    <source>
        <strain evidence="1 2">17mud1-8</strain>
    </source>
</reference>
<dbReference type="RefSeq" id="WP_137260766.1">
    <property type="nucleotide sequence ID" value="NZ_SZQL01000003.1"/>
</dbReference>
<name>A0A4U3L4U8_9BACT</name>
<dbReference type="Proteomes" id="UP000305848">
    <property type="component" value="Unassembled WGS sequence"/>
</dbReference>
<comment type="caution">
    <text evidence="1">The sequence shown here is derived from an EMBL/GenBank/DDBJ whole genome shotgun (WGS) entry which is preliminary data.</text>
</comment>
<keyword evidence="2" id="KW-1185">Reference proteome</keyword>
<evidence type="ECO:0000313" key="1">
    <source>
        <dbReference type="EMBL" id="TKK70221.1"/>
    </source>
</evidence>
<protein>
    <submittedName>
        <fullName evidence="1">Uncharacterized protein</fullName>
    </submittedName>
</protein>
<dbReference type="EMBL" id="SZQL01000003">
    <property type="protein sequence ID" value="TKK70221.1"/>
    <property type="molecule type" value="Genomic_DNA"/>
</dbReference>